<gene>
    <name evidence="2" type="ORF">UFOVP354_47</name>
</gene>
<evidence type="ECO:0000313" key="2">
    <source>
        <dbReference type="EMBL" id="CAB4139823.1"/>
    </source>
</evidence>
<dbReference type="InterPro" id="IPR006195">
    <property type="entry name" value="aa-tRNA-synth_II"/>
</dbReference>
<proteinExistence type="predicted"/>
<organism evidence="2">
    <name type="scientific">uncultured Caudovirales phage</name>
    <dbReference type="NCBI Taxonomy" id="2100421"/>
    <lineage>
        <taxon>Viruses</taxon>
        <taxon>Duplodnaviria</taxon>
        <taxon>Heunggongvirae</taxon>
        <taxon>Uroviricota</taxon>
        <taxon>Caudoviricetes</taxon>
        <taxon>Peduoviridae</taxon>
        <taxon>Maltschvirus</taxon>
        <taxon>Maltschvirus maltsch</taxon>
    </lineage>
</organism>
<protein>
    <recommendedName>
        <fullName evidence="1">Aminoacyl-transfer RNA synthetases class-II family profile domain-containing protein</fullName>
    </recommendedName>
</protein>
<dbReference type="EMBL" id="LR796368">
    <property type="protein sequence ID" value="CAB4139823.1"/>
    <property type="molecule type" value="Genomic_DNA"/>
</dbReference>
<evidence type="ECO:0000259" key="1">
    <source>
        <dbReference type="PROSITE" id="PS50862"/>
    </source>
</evidence>
<dbReference type="PROSITE" id="PS50862">
    <property type="entry name" value="AA_TRNA_LIGASE_II"/>
    <property type="match status" value="1"/>
</dbReference>
<dbReference type="SUPFAM" id="SSF55681">
    <property type="entry name" value="Class II aaRS and biotin synthetases"/>
    <property type="match status" value="1"/>
</dbReference>
<accession>A0A6J5M2P2</accession>
<dbReference type="Gene3D" id="3.30.930.10">
    <property type="entry name" value="Bira Bifunctional Protein, Domain 2"/>
    <property type="match status" value="1"/>
</dbReference>
<sequence length="222" mass="25556">MKNCFSNATVLWNEREIIRRESLISEIPALLSDIWRGLNQAVSFERIETPILTPARYLQGHIEAKFELIDAGRRGYLRPETTAGTFEAMALKFPQQDSWRKFLPLCLWQVGLSFRDEEKPDTMRVSKLRLVQFYQMEFQLFCAPGTKAPYLETAMDALVKAYGGECVIPDDLPHYSERTLDWHIDGLEVAGLSLRKDWPHGMVFEVAIGLDRLVAMQMQKTV</sequence>
<name>A0A6J5M2P2_9CAUD</name>
<reference evidence="2" key="1">
    <citation type="submission" date="2020-04" db="EMBL/GenBank/DDBJ databases">
        <authorList>
            <person name="Chiriac C."/>
            <person name="Salcher M."/>
            <person name="Ghai R."/>
            <person name="Kavagutti S V."/>
        </authorList>
    </citation>
    <scope>NUCLEOTIDE SEQUENCE</scope>
</reference>
<feature type="domain" description="Aminoacyl-transfer RNA synthetases class-II family profile" evidence="1">
    <location>
        <begin position="36"/>
        <end position="222"/>
    </location>
</feature>
<dbReference type="InterPro" id="IPR045864">
    <property type="entry name" value="aa-tRNA-synth_II/BPL/LPL"/>
</dbReference>